<evidence type="ECO:0000256" key="5">
    <source>
        <dbReference type="ARBA" id="ARBA00022989"/>
    </source>
</evidence>
<evidence type="ECO:0000313" key="9">
    <source>
        <dbReference type="Proteomes" id="UP000323454"/>
    </source>
</evidence>
<keyword evidence="6 7" id="KW-0472">Membrane</keyword>
<reference evidence="8 9" key="2">
    <citation type="submission" date="2019-09" db="EMBL/GenBank/DDBJ databases">
        <authorList>
            <person name="Jin C."/>
        </authorList>
    </citation>
    <scope>NUCLEOTIDE SEQUENCE [LARGE SCALE GENOMIC DNA]</scope>
    <source>
        <strain evidence="8 9">AN110305</strain>
    </source>
</reference>
<evidence type="ECO:0000256" key="2">
    <source>
        <dbReference type="ARBA" id="ARBA00007531"/>
    </source>
</evidence>
<keyword evidence="4 7" id="KW-0812">Transmembrane</keyword>
<name>A0A5B2XNL0_9PSEU</name>
<keyword evidence="9" id="KW-1185">Reference proteome</keyword>
<dbReference type="EMBL" id="VUOB01000010">
    <property type="protein sequence ID" value="KAA2264943.1"/>
    <property type="molecule type" value="Genomic_DNA"/>
</dbReference>
<comment type="similarity">
    <text evidence="2">Belongs to the MmpS family.</text>
</comment>
<evidence type="ECO:0000256" key="1">
    <source>
        <dbReference type="ARBA" id="ARBA00004236"/>
    </source>
</evidence>
<sequence length="202" mass="20287">MTAPYQPAAPQQPAPSQPRNGLGTAGFVTGLIGLVFSPIPIVGMIAWPLVIVGLVLSALGVSRAVKGEATNKGLSIAGLVVSVVGLVICILWVVAFGKAADDLNKAANSEATVVYEVTGDAKDASITYSSFDNGAASTNQEQAATLPWKKELKTKGILKGGSVTALAGPDGGTVSCKVTIDGVEKKTATATGPAAMASCTGF</sequence>
<evidence type="ECO:0000256" key="7">
    <source>
        <dbReference type="SAM" id="Phobius"/>
    </source>
</evidence>
<keyword evidence="3" id="KW-1003">Cell membrane</keyword>
<accession>A0A5B2XNL0</accession>
<dbReference type="GO" id="GO:0005886">
    <property type="term" value="C:plasma membrane"/>
    <property type="evidence" value="ECO:0007669"/>
    <property type="project" value="UniProtKB-SubCell"/>
</dbReference>
<dbReference type="InterPro" id="IPR038468">
    <property type="entry name" value="MmpS_C"/>
</dbReference>
<comment type="subcellular location">
    <subcellularLocation>
        <location evidence="1">Cell membrane</location>
    </subcellularLocation>
</comment>
<dbReference type="Proteomes" id="UP000323454">
    <property type="component" value="Unassembled WGS sequence"/>
</dbReference>
<dbReference type="OrthoDB" id="3556183at2"/>
<evidence type="ECO:0000256" key="3">
    <source>
        <dbReference type="ARBA" id="ARBA00022475"/>
    </source>
</evidence>
<comment type="caution">
    <text evidence="8">The sequence shown here is derived from an EMBL/GenBank/DDBJ whole genome shotgun (WGS) entry which is preliminary data.</text>
</comment>
<proteinExistence type="inferred from homology"/>
<keyword evidence="5 7" id="KW-1133">Transmembrane helix</keyword>
<feature type="transmembrane region" description="Helical" evidence="7">
    <location>
        <begin position="74"/>
        <end position="95"/>
    </location>
</feature>
<dbReference type="InterPro" id="IPR008693">
    <property type="entry name" value="MmpS"/>
</dbReference>
<dbReference type="AlphaFoldDB" id="A0A5B2XNL0"/>
<reference evidence="8 9" key="1">
    <citation type="submission" date="2019-09" db="EMBL/GenBank/DDBJ databases">
        <title>Goodfellowia gen. nov., a new genus of the Pseudonocardineae related to Actinoalloteichus, containing Goodfellowia coeruleoviolacea gen. nov., comb. nov. gen. nov., comb. nov.</title>
        <authorList>
            <person name="Labeda D."/>
        </authorList>
    </citation>
    <scope>NUCLEOTIDE SEQUENCE [LARGE SCALE GENOMIC DNA]</scope>
    <source>
        <strain evidence="8 9">AN110305</strain>
    </source>
</reference>
<evidence type="ECO:0000256" key="4">
    <source>
        <dbReference type="ARBA" id="ARBA00022692"/>
    </source>
</evidence>
<feature type="transmembrane region" description="Helical" evidence="7">
    <location>
        <begin position="45"/>
        <end position="62"/>
    </location>
</feature>
<dbReference type="Pfam" id="PF05423">
    <property type="entry name" value="Mycobact_memb"/>
    <property type="match status" value="1"/>
</dbReference>
<evidence type="ECO:0000256" key="6">
    <source>
        <dbReference type="ARBA" id="ARBA00023136"/>
    </source>
</evidence>
<gene>
    <name evidence="8" type="ORF">F0L68_06680</name>
</gene>
<dbReference type="Gene3D" id="2.60.40.2880">
    <property type="entry name" value="MmpS1-5, C-terminal soluble domain"/>
    <property type="match status" value="1"/>
</dbReference>
<evidence type="ECO:0000313" key="8">
    <source>
        <dbReference type="EMBL" id="KAA2264943.1"/>
    </source>
</evidence>
<protein>
    <submittedName>
        <fullName evidence="8">DUF4190 domain-containing protein</fullName>
    </submittedName>
</protein>
<organism evidence="8 9">
    <name type="scientific">Solihabitans fulvus</name>
    <dbReference type="NCBI Taxonomy" id="1892852"/>
    <lineage>
        <taxon>Bacteria</taxon>
        <taxon>Bacillati</taxon>
        <taxon>Actinomycetota</taxon>
        <taxon>Actinomycetes</taxon>
        <taxon>Pseudonocardiales</taxon>
        <taxon>Pseudonocardiaceae</taxon>
        <taxon>Solihabitans</taxon>
    </lineage>
</organism>